<proteinExistence type="predicted"/>
<name>A0AAI9TDK5_PENTH</name>
<comment type="caution">
    <text evidence="2">The sequence shown here is derived from an EMBL/GenBank/DDBJ whole genome shotgun (WGS) entry which is preliminary data.</text>
</comment>
<dbReference type="Proteomes" id="UP001227192">
    <property type="component" value="Unassembled WGS sequence"/>
</dbReference>
<evidence type="ECO:0000313" key="2">
    <source>
        <dbReference type="EMBL" id="KAJ9485049.1"/>
    </source>
</evidence>
<organism evidence="2 3">
    <name type="scientific">Penicillium thymicola</name>
    <dbReference type="NCBI Taxonomy" id="293382"/>
    <lineage>
        <taxon>Eukaryota</taxon>
        <taxon>Fungi</taxon>
        <taxon>Dikarya</taxon>
        <taxon>Ascomycota</taxon>
        <taxon>Pezizomycotina</taxon>
        <taxon>Eurotiomycetes</taxon>
        <taxon>Eurotiomycetidae</taxon>
        <taxon>Eurotiales</taxon>
        <taxon>Aspergillaceae</taxon>
        <taxon>Penicillium</taxon>
    </lineage>
</organism>
<feature type="compositionally biased region" description="Polar residues" evidence="1">
    <location>
        <begin position="1"/>
        <end position="31"/>
    </location>
</feature>
<sequence length="251" mass="29276">MTDSDSGDGNPTQQPQFLPTHPTNNNDQSNLPDEYDENDDDITQGDDLPKATPTEMMKIRELKHDTKSPRRWAILVECTLVPLCLEKTIDSSIPRPAKEHPKYTIWAFWSRVVAGWMYTQVDETPQERIQNMAHRPEYADDMMDKLMMMVQCSDNADSAINEIMKFDKLRRSTFNTAKEYITEYQRQYHVLVSFKVAPHPFHALTQLLKQLENEIPKVQFIMEEISNVEPKKITLGKMEQYCRKLQNPILL</sequence>
<dbReference type="AlphaFoldDB" id="A0AAI9TDK5"/>
<dbReference type="EMBL" id="LACB01000290">
    <property type="protein sequence ID" value="KAJ9485049.1"/>
    <property type="molecule type" value="Genomic_DNA"/>
</dbReference>
<keyword evidence="3" id="KW-1185">Reference proteome</keyword>
<protein>
    <submittedName>
        <fullName evidence="2">Uncharacterized protein</fullName>
    </submittedName>
</protein>
<feature type="region of interest" description="Disordered" evidence="1">
    <location>
        <begin position="1"/>
        <end position="54"/>
    </location>
</feature>
<accession>A0AAI9TDK5</accession>
<gene>
    <name evidence="2" type="ORF">VN97_g8301</name>
</gene>
<reference evidence="2" key="2">
    <citation type="journal article" date="2016" name="Fungal Biol.">
        <title>Ochratoxin A production by Penicillium thymicola.</title>
        <authorList>
            <person name="Nguyen H.D.T."/>
            <person name="McMullin D.R."/>
            <person name="Ponomareva E."/>
            <person name="Riley R."/>
            <person name="Pomraning K.R."/>
            <person name="Baker S.E."/>
            <person name="Seifert K.A."/>
        </authorList>
    </citation>
    <scope>NUCLEOTIDE SEQUENCE</scope>
    <source>
        <strain evidence="2">DAOM 180753</strain>
    </source>
</reference>
<feature type="compositionally biased region" description="Acidic residues" evidence="1">
    <location>
        <begin position="33"/>
        <end position="44"/>
    </location>
</feature>
<evidence type="ECO:0000256" key="1">
    <source>
        <dbReference type="SAM" id="MobiDB-lite"/>
    </source>
</evidence>
<reference evidence="2" key="1">
    <citation type="submission" date="2015-06" db="EMBL/GenBank/DDBJ databases">
        <authorList>
            <person name="Nguyen H."/>
        </authorList>
    </citation>
    <scope>NUCLEOTIDE SEQUENCE</scope>
    <source>
        <strain evidence="2">DAOM 180753</strain>
    </source>
</reference>
<evidence type="ECO:0000313" key="3">
    <source>
        <dbReference type="Proteomes" id="UP001227192"/>
    </source>
</evidence>